<dbReference type="Pfam" id="PF08765">
    <property type="entry name" value="Mor"/>
    <property type="match status" value="1"/>
</dbReference>
<comment type="caution">
    <text evidence="2">The sequence shown here is derived from an EMBL/GenBank/DDBJ whole genome shotgun (WGS) entry which is preliminary data.</text>
</comment>
<reference evidence="2" key="1">
    <citation type="submission" date="2019-06" db="EMBL/GenBank/DDBJ databases">
        <authorList>
            <person name="Deangelis K."/>
            <person name="Huntemann M."/>
            <person name="Clum A."/>
            <person name="Pillay M."/>
            <person name="Palaniappan K."/>
            <person name="Varghese N."/>
            <person name="Mikhailova N."/>
            <person name="Stamatis D."/>
            <person name="Reddy T."/>
            <person name="Daum C."/>
            <person name="Shapiro N."/>
            <person name="Ivanova N."/>
            <person name="Kyrpides N."/>
            <person name="Woyke T."/>
        </authorList>
    </citation>
    <scope>NUCLEOTIDE SEQUENCE [LARGE SCALE GENOMIC DNA]</scope>
    <source>
        <strain evidence="2">128R</strain>
    </source>
</reference>
<dbReference type="SUPFAM" id="SSF46689">
    <property type="entry name" value="Homeodomain-like"/>
    <property type="match status" value="1"/>
</dbReference>
<feature type="domain" description="Mor transcription activator" evidence="1">
    <location>
        <begin position="8"/>
        <end position="114"/>
    </location>
</feature>
<proteinExistence type="predicted"/>
<protein>
    <submittedName>
        <fullName evidence="2">Mor family transcriptional regulator</fullName>
    </submittedName>
</protein>
<dbReference type="AlphaFoldDB" id="A0A559T2D2"/>
<organism evidence="2">
    <name type="scientific">Serratia fonticola</name>
    <dbReference type="NCBI Taxonomy" id="47917"/>
    <lineage>
        <taxon>Bacteria</taxon>
        <taxon>Pseudomonadati</taxon>
        <taxon>Pseudomonadota</taxon>
        <taxon>Gammaproteobacteria</taxon>
        <taxon>Enterobacterales</taxon>
        <taxon>Yersiniaceae</taxon>
        <taxon>Serratia</taxon>
    </lineage>
</organism>
<accession>A0A559T2D2</accession>
<dbReference type="Gene3D" id="1.10.10.60">
    <property type="entry name" value="Homeodomain-like"/>
    <property type="match status" value="1"/>
</dbReference>
<reference evidence="2" key="2">
    <citation type="submission" date="2019-08" db="EMBL/GenBank/DDBJ databases">
        <title>Investigation of anaerobic lignin degradation for improved lignocellulosic biofuels.</title>
        <authorList>
            <person name="Deangelis K.PhD."/>
        </authorList>
    </citation>
    <scope>NUCLEOTIDE SEQUENCE [LARGE SCALE GENOMIC DNA]</scope>
    <source>
        <strain evidence="2">128R</strain>
    </source>
</reference>
<evidence type="ECO:0000313" key="2">
    <source>
        <dbReference type="EMBL" id="TVZ68763.1"/>
    </source>
</evidence>
<sequence>MKSEMEEKRHWLLTELAEYVTLVAQEHGLSTDSADQLGINVANFICEHFAGQLITFPQDYFFKLSARDLKIYEDWRKRMPWQQLVITYGMTEGGLRKVIKRVEKRILKRSQPGLELFPDDE</sequence>
<name>A0A559T2D2_SERFO</name>
<evidence type="ECO:0000259" key="1">
    <source>
        <dbReference type="Pfam" id="PF08765"/>
    </source>
</evidence>
<dbReference type="InterPro" id="IPR009057">
    <property type="entry name" value="Homeodomain-like_sf"/>
</dbReference>
<dbReference type="InterPro" id="IPR014875">
    <property type="entry name" value="Mor_transcription_activator"/>
</dbReference>
<dbReference type="EMBL" id="VISQ01000001">
    <property type="protein sequence ID" value="TVZ68763.1"/>
    <property type="molecule type" value="Genomic_DNA"/>
</dbReference>
<gene>
    <name evidence="2" type="ORF">FHU10_1219</name>
</gene>